<dbReference type="PROSITE" id="PS52016">
    <property type="entry name" value="TONB_DEPENDENT_REC_3"/>
    <property type="match status" value="1"/>
</dbReference>
<feature type="signal peptide" evidence="10">
    <location>
        <begin position="1"/>
        <end position="22"/>
    </location>
</feature>
<evidence type="ECO:0000256" key="10">
    <source>
        <dbReference type="SAM" id="SignalP"/>
    </source>
</evidence>
<comment type="caution">
    <text evidence="13">The sequence shown here is derived from an EMBL/GenBank/DDBJ whole genome shotgun (WGS) entry which is preliminary data.</text>
</comment>
<evidence type="ECO:0000259" key="12">
    <source>
        <dbReference type="Pfam" id="PF07715"/>
    </source>
</evidence>
<dbReference type="Proteomes" id="UP000673447">
    <property type="component" value="Unassembled WGS sequence"/>
</dbReference>
<keyword evidence="5 9" id="KW-0798">TonB box</keyword>
<dbReference type="RefSeq" id="WP_210535287.1">
    <property type="nucleotide sequence ID" value="NZ_JAGKTC010000001.1"/>
</dbReference>
<evidence type="ECO:0000256" key="8">
    <source>
        <dbReference type="PROSITE-ProRule" id="PRU01360"/>
    </source>
</evidence>
<organism evidence="13 14">
    <name type="scientific">Pseudoxanthomonas helianthi</name>
    <dbReference type="NCBI Taxonomy" id="1453541"/>
    <lineage>
        <taxon>Bacteria</taxon>
        <taxon>Pseudomonadati</taxon>
        <taxon>Pseudomonadota</taxon>
        <taxon>Gammaproteobacteria</taxon>
        <taxon>Lysobacterales</taxon>
        <taxon>Lysobacteraceae</taxon>
        <taxon>Pseudoxanthomonas</taxon>
    </lineage>
</organism>
<evidence type="ECO:0000256" key="3">
    <source>
        <dbReference type="ARBA" id="ARBA00022452"/>
    </source>
</evidence>
<dbReference type="Pfam" id="PF07715">
    <property type="entry name" value="Plug"/>
    <property type="match status" value="1"/>
</dbReference>
<comment type="subcellular location">
    <subcellularLocation>
        <location evidence="1 8">Cell outer membrane</location>
        <topology evidence="1 8">Multi-pass membrane protein</topology>
    </subcellularLocation>
</comment>
<evidence type="ECO:0000256" key="6">
    <source>
        <dbReference type="ARBA" id="ARBA00023136"/>
    </source>
</evidence>
<evidence type="ECO:0000256" key="4">
    <source>
        <dbReference type="ARBA" id="ARBA00022692"/>
    </source>
</evidence>
<dbReference type="GO" id="GO:0030246">
    <property type="term" value="F:carbohydrate binding"/>
    <property type="evidence" value="ECO:0007669"/>
    <property type="project" value="InterPro"/>
</dbReference>
<dbReference type="GO" id="GO:0009279">
    <property type="term" value="C:cell outer membrane"/>
    <property type="evidence" value="ECO:0007669"/>
    <property type="project" value="UniProtKB-SubCell"/>
</dbReference>
<reference evidence="13" key="2">
    <citation type="submission" date="2021-03" db="EMBL/GenBank/DDBJ databases">
        <authorList>
            <person name="Cao W."/>
        </authorList>
    </citation>
    <scope>NUCLEOTIDE SEQUENCE</scope>
    <source>
        <strain evidence="13">110414</strain>
    </source>
</reference>
<accession>A0A940WZE0</accession>
<dbReference type="InterPro" id="IPR013784">
    <property type="entry name" value="Carb-bd-like_fold"/>
</dbReference>
<dbReference type="NCBIfam" id="TIGR01782">
    <property type="entry name" value="TonB-Xanth-Caul"/>
    <property type="match status" value="1"/>
</dbReference>
<evidence type="ECO:0000313" key="13">
    <source>
        <dbReference type="EMBL" id="MBP3983435.1"/>
    </source>
</evidence>
<feature type="domain" description="TonB-dependent receptor plug" evidence="12">
    <location>
        <begin position="136"/>
        <end position="237"/>
    </location>
</feature>
<dbReference type="Pfam" id="PF00593">
    <property type="entry name" value="TonB_dep_Rec_b-barrel"/>
    <property type="match status" value="1"/>
</dbReference>
<dbReference type="Gene3D" id="2.170.130.10">
    <property type="entry name" value="TonB-dependent receptor, plug domain"/>
    <property type="match status" value="1"/>
</dbReference>
<keyword evidence="13" id="KW-0675">Receptor</keyword>
<dbReference type="SUPFAM" id="SSF49452">
    <property type="entry name" value="Starch-binding domain-like"/>
    <property type="match status" value="1"/>
</dbReference>
<comment type="similarity">
    <text evidence="8 9">Belongs to the TonB-dependent receptor family.</text>
</comment>
<gene>
    <name evidence="13" type="ORF">J5837_03275</name>
</gene>
<sequence>MRPALLCGAVLAALLPMLSAQAQDATGGIGGSVAGAVPADARIVIRNLGTGASQESRPDASGAYVREGLNPGEYEVVLMSGDRRLSSRRVRIEAGKVASLALSASGAMPSDADAQEMDKVVVKGIRGSLESAQEKKRNAKNIVDAIVSEDVGKLPDNNVPEALSRVTGVQLDRIHGEGSGVSIRGLTDIQTTINGNMSSVGEGRATNLADIPAELLKSVEVHKNRTADQVEGGIAGTVNVELRRPLDLPKGSTVAGSLRTVYSDIGKDWSPYGSVLWSNRFDTGHGEFGVLLNASYTENNYEENFVDSESPSLFFAETYDNMPANLRDVAIAPYAVNYGVEKGSIKRPSLNAALQWKPSENLDFLLEGSYFGSNEKRQRDRLHLVVREWNYDLSDIQLAPDGQTVQSVTVSRPDGVNGGPESYFEMVDSDNYTTNFETHWHNESFKVDGGLQYNWSKTQYYGILQIMRLAGATSASIDVNSPNVPGGGPYIDFIGADLDDLSSYRLLQLHDELARAKSNELIGHLDLTYTPAGDGFVRSVQTGVRFTDRDTERFYGYRDAIPMQDGQSPSLVDFPTGGNILTTQLNLDGAANLPSWYHLSGADLYSQWGSVLSYLATNYPGQWWSSEWSSYRPQANRGGSYVSNEKTAAAYVNLNFGFDAGVPVDGTAGVRVARTEGVSTSANYRPDTVNGGPDIIQNATGKGSYTDVMPSINGIVHFTDKLQLRLAYTKNVERPPFYELRPFAYYETRANPPAVYAGNPDLRPNRESSYDMSLEYYFGRAGSASLATFVKKPDGFMYYGVEEEYVPELGTNALVFQNRNAGPGEFRGYEFSVQSFFDFLPGKWSNFGASANFTYLDKFEILFPFSEEEAQIPGIFDAPGTSKSTMNLALYYDTPKFSARLAYNQRSKRKDFVWTEQPAYSPYTMETSRLDAALNYTPYKFVTFSLEATNLLGDRTERYFGNTKYLPLGPRYEAKTYQFSVRMRWD</sequence>
<feature type="domain" description="TonB-dependent receptor-like beta-barrel" evidence="11">
    <location>
        <begin position="515"/>
        <end position="951"/>
    </location>
</feature>
<dbReference type="InterPro" id="IPR010104">
    <property type="entry name" value="TonB_rcpt_bac"/>
</dbReference>
<evidence type="ECO:0000313" key="14">
    <source>
        <dbReference type="Proteomes" id="UP000673447"/>
    </source>
</evidence>
<keyword evidence="7 8" id="KW-0998">Cell outer membrane</keyword>
<dbReference type="InterPro" id="IPR036942">
    <property type="entry name" value="Beta-barrel_TonB_sf"/>
</dbReference>
<keyword evidence="4 8" id="KW-0812">Transmembrane</keyword>
<dbReference type="PANTHER" id="PTHR40980:SF3">
    <property type="entry name" value="TONB-DEPENDENT RECEPTOR-LIKE BETA-BARREL DOMAIN-CONTAINING PROTEIN"/>
    <property type="match status" value="1"/>
</dbReference>
<proteinExistence type="inferred from homology"/>
<keyword evidence="14" id="KW-1185">Reference proteome</keyword>
<dbReference type="InterPro" id="IPR000531">
    <property type="entry name" value="Beta-barrel_TonB"/>
</dbReference>
<reference evidence="13" key="1">
    <citation type="journal article" date="2016" name="Int. J. Syst. Evol. Microbiol.">
        <title>Pseudoxanthomonas helianthi sp. nov., isolated from roots of Jerusalem artichoke (Helianthus tuberosus).</title>
        <authorList>
            <person name="Kittiwongwattana C."/>
            <person name="Thawai C."/>
        </authorList>
    </citation>
    <scope>NUCLEOTIDE SEQUENCE</scope>
    <source>
        <strain evidence="13">110414</strain>
    </source>
</reference>
<dbReference type="Gene3D" id="2.60.40.1120">
    <property type="entry name" value="Carboxypeptidase-like, regulatory domain"/>
    <property type="match status" value="1"/>
</dbReference>
<dbReference type="AlphaFoldDB" id="A0A940WZE0"/>
<evidence type="ECO:0000259" key="11">
    <source>
        <dbReference type="Pfam" id="PF00593"/>
    </source>
</evidence>
<keyword evidence="3 8" id="KW-1134">Transmembrane beta strand</keyword>
<keyword evidence="6 8" id="KW-0472">Membrane</keyword>
<evidence type="ECO:0000256" key="5">
    <source>
        <dbReference type="ARBA" id="ARBA00023077"/>
    </source>
</evidence>
<dbReference type="InterPro" id="IPR037066">
    <property type="entry name" value="Plug_dom_sf"/>
</dbReference>
<dbReference type="SUPFAM" id="SSF56935">
    <property type="entry name" value="Porins"/>
    <property type="match status" value="1"/>
</dbReference>
<keyword evidence="10" id="KW-0732">Signal</keyword>
<feature type="chain" id="PRO_5037671612" evidence="10">
    <location>
        <begin position="23"/>
        <end position="986"/>
    </location>
</feature>
<evidence type="ECO:0000256" key="7">
    <source>
        <dbReference type="ARBA" id="ARBA00023237"/>
    </source>
</evidence>
<evidence type="ECO:0000256" key="2">
    <source>
        <dbReference type="ARBA" id="ARBA00022448"/>
    </source>
</evidence>
<evidence type="ECO:0000256" key="1">
    <source>
        <dbReference type="ARBA" id="ARBA00004571"/>
    </source>
</evidence>
<dbReference type="InterPro" id="IPR039426">
    <property type="entry name" value="TonB-dep_rcpt-like"/>
</dbReference>
<dbReference type="InterPro" id="IPR012910">
    <property type="entry name" value="Plug_dom"/>
</dbReference>
<protein>
    <submittedName>
        <fullName evidence="13">TonB-dependent receptor</fullName>
    </submittedName>
</protein>
<dbReference type="Gene3D" id="2.40.170.20">
    <property type="entry name" value="TonB-dependent receptor, beta-barrel domain"/>
    <property type="match status" value="1"/>
</dbReference>
<dbReference type="PANTHER" id="PTHR40980">
    <property type="entry name" value="PLUG DOMAIN-CONTAINING PROTEIN"/>
    <property type="match status" value="1"/>
</dbReference>
<dbReference type="EMBL" id="JAGKTC010000001">
    <property type="protein sequence ID" value="MBP3983435.1"/>
    <property type="molecule type" value="Genomic_DNA"/>
</dbReference>
<name>A0A940WZE0_9GAMM</name>
<evidence type="ECO:0000256" key="9">
    <source>
        <dbReference type="RuleBase" id="RU003357"/>
    </source>
</evidence>
<keyword evidence="2 8" id="KW-0813">Transport</keyword>